<dbReference type="Pfam" id="PF00672">
    <property type="entry name" value="HAMP"/>
    <property type="match status" value="1"/>
</dbReference>
<feature type="domain" description="Methyl-accepting transducer" evidence="7">
    <location>
        <begin position="348"/>
        <end position="577"/>
    </location>
</feature>
<feature type="region of interest" description="Disordered" evidence="5">
    <location>
        <begin position="353"/>
        <end position="372"/>
    </location>
</feature>
<evidence type="ECO:0000256" key="4">
    <source>
        <dbReference type="PROSITE-ProRule" id="PRU00284"/>
    </source>
</evidence>
<comment type="similarity">
    <text evidence="3">Belongs to the methyl-accepting chemotaxis (MCP) protein family.</text>
</comment>
<dbReference type="Gene3D" id="1.10.287.950">
    <property type="entry name" value="Methyl-accepting chemotaxis protein"/>
    <property type="match status" value="1"/>
</dbReference>
<evidence type="ECO:0000256" key="5">
    <source>
        <dbReference type="SAM" id="MobiDB-lite"/>
    </source>
</evidence>
<gene>
    <name evidence="9" type="ORF">E6C51_01110</name>
</gene>
<comment type="caution">
    <text evidence="9">The sequence shown here is derived from an EMBL/GenBank/DDBJ whole genome shotgun (WGS) entry which is preliminary data.</text>
</comment>
<dbReference type="Pfam" id="PF00015">
    <property type="entry name" value="MCPsignal"/>
    <property type="match status" value="1"/>
</dbReference>
<evidence type="ECO:0000259" key="8">
    <source>
        <dbReference type="PROSITE" id="PS50885"/>
    </source>
</evidence>
<keyword evidence="6" id="KW-0812">Transmembrane</keyword>
<dbReference type="RefSeq" id="WP_190234744.1">
    <property type="nucleotide sequence ID" value="NZ_SSOA01000001.1"/>
</dbReference>
<sequence>MSLNISRSLIVFGLLVAIGFGVALGGFLYTFERLRINGPEYRDLTISDAFRADIMPPPLFVMEPYLVANETLAGGLDTGKSIGRILKLRQQYGAAMKRWSNSALPQPILDQLNTKVKPASDAFWQEINDGYLPALKAGNKIMLSKSLKKLGTHFENERAAIATLLPLIDKLSVAREEEARRNVKMLTIFIGVISALAFALLAAGLYVFRLRAIVPLTKFGDYMRNLAAGDLETGVPYLNRKDEIGDMASAVAVFRQAGRDKRTMEEDARKQQLQIDAERTARLQAQEQEAHNLQKVISELGAGLDRLSKFNIRMTLDQPFSPEFEVLRHDFNKSLAVFQETMSKVLEKAREIQGNSDNLKESSDNLAKRTEQQAATLEQTAAALQQVTSNVSTAATRTSQTRDKARTAKANVEKSATVVKSAVDAMHRIEEASSRIGNITNVIDQIAFQTNLLALNAGVEAARAGEAGKGFAVVAQEVRDLAQRSAAAAKEISTLIAQSGAEVSVGVDLVNNTGEALAQIEYNISGIADDIESIAQSAQEQASGLSEINIAVNQMDQLTQQNAAMVEETSAATHSLASETSELVRLVGQFVFNRRSRVRDRPEDADKTRSLHGSPAHTSANAA</sequence>
<reference evidence="9 10" key="1">
    <citation type="submission" date="2019-04" db="EMBL/GenBank/DDBJ databases">
        <title>Rhizobium terrae sp. nov., isolated from a paddy soil.</title>
        <authorList>
            <person name="Lin S.-Y."/>
            <person name="Hameed A."/>
            <person name="Huang H.-I."/>
            <person name="Young C.-C."/>
        </authorList>
    </citation>
    <scope>NUCLEOTIDE SEQUENCE [LARGE SCALE GENOMIC DNA]</scope>
    <source>
        <strain evidence="9 10">CC-HIH110</strain>
    </source>
</reference>
<keyword evidence="10" id="KW-1185">Reference proteome</keyword>
<feature type="compositionally biased region" description="Polar residues" evidence="5">
    <location>
        <begin position="388"/>
        <end position="399"/>
    </location>
</feature>
<evidence type="ECO:0000313" key="9">
    <source>
        <dbReference type="EMBL" id="THF53751.1"/>
    </source>
</evidence>
<dbReference type="InterPro" id="IPR003660">
    <property type="entry name" value="HAMP_dom"/>
</dbReference>
<comment type="subcellular location">
    <subcellularLocation>
        <location evidence="1">Membrane</location>
    </subcellularLocation>
</comment>
<dbReference type="FunFam" id="1.10.287.950:FF:000001">
    <property type="entry name" value="Methyl-accepting chemotaxis sensory transducer"/>
    <property type="match status" value="1"/>
</dbReference>
<organism evidence="9 10">
    <name type="scientific">Allorhizobium terrae</name>
    <dbReference type="NCBI Taxonomy" id="1848972"/>
    <lineage>
        <taxon>Bacteria</taxon>
        <taxon>Pseudomonadati</taxon>
        <taxon>Pseudomonadota</taxon>
        <taxon>Alphaproteobacteria</taxon>
        <taxon>Hyphomicrobiales</taxon>
        <taxon>Rhizobiaceae</taxon>
        <taxon>Rhizobium/Agrobacterium group</taxon>
        <taxon>Allorhizobium</taxon>
    </lineage>
</organism>
<keyword evidence="6" id="KW-0472">Membrane</keyword>
<dbReference type="SMART" id="SM00283">
    <property type="entry name" value="MA"/>
    <property type="match status" value="1"/>
</dbReference>
<dbReference type="EMBL" id="SSOA01000001">
    <property type="protein sequence ID" value="THF53751.1"/>
    <property type="molecule type" value="Genomic_DNA"/>
</dbReference>
<dbReference type="Proteomes" id="UP000310754">
    <property type="component" value="Unassembled WGS sequence"/>
</dbReference>
<dbReference type="PANTHER" id="PTHR43531:SF11">
    <property type="entry name" value="METHYL-ACCEPTING CHEMOTAXIS PROTEIN 3"/>
    <property type="match status" value="1"/>
</dbReference>
<evidence type="ECO:0000256" key="3">
    <source>
        <dbReference type="ARBA" id="ARBA00029447"/>
    </source>
</evidence>
<feature type="compositionally biased region" description="Basic and acidic residues" evidence="5">
    <location>
        <begin position="599"/>
        <end position="609"/>
    </location>
</feature>
<dbReference type="PROSITE" id="PS50885">
    <property type="entry name" value="HAMP"/>
    <property type="match status" value="2"/>
</dbReference>
<dbReference type="GO" id="GO:0016020">
    <property type="term" value="C:membrane"/>
    <property type="evidence" value="ECO:0007669"/>
    <property type="project" value="UniProtKB-SubCell"/>
</dbReference>
<name>A0A4S4A5E5_9HYPH</name>
<dbReference type="CDD" id="cd06225">
    <property type="entry name" value="HAMP"/>
    <property type="match status" value="1"/>
</dbReference>
<evidence type="ECO:0000313" key="10">
    <source>
        <dbReference type="Proteomes" id="UP000310754"/>
    </source>
</evidence>
<keyword evidence="4" id="KW-0807">Transducer</keyword>
<dbReference type="GO" id="GO:0007165">
    <property type="term" value="P:signal transduction"/>
    <property type="evidence" value="ECO:0007669"/>
    <property type="project" value="UniProtKB-KW"/>
</dbReference>
<dbReference type="SMART" id="SM00304">
    <property type="entry name" value="HAMP"/>
    <property type="match status" value="2"/>
</dbReference>
<dbReference type="InterPro" id="IPR051310">
    <property type="entry name" value="MCP_chemotaxis"/>
</dbReference>
<dbReference type="AlphaFoldDB" id="A0A4S4A5E5"/>
<proteinExistence type="inferred from homology"/>
<feature type="domain" description="HAMP" evidence="8">
    <location>
        <begin position="210"/>
        <end position="263"/>
    </location>
</feature>
<dbReference type="SUPFAM" id="SSF158472">
    <property type="entry name" value="HAMP domain-like"/>
    <property type="match status" value="1"/>
</dbReference>
<dbReference type="PANTHER" id="PTHR43531">
    <property type="entry name" value="PROTEIN ICFG"/>
    <property type="match status" value="1"/>
</dbReference>
<feature type="domain" description="HAMP" evidence="8">
    <location>
        <begin position="291"/>
        <end position="343"/>
    </location>
</feature>
<feature type="transmembrane region" description="Helical" evidence="6">
    <location>
        <begin position="6"/>
        <end position="31"/>
    </location>
</feature>
<protein>
    <submittedName>
        <fullName evidence="9">HAMP domain-containing protein</fullName>
    </submittedName>
</protein>
<evidence type="ECO:0000259" key="7">
    <source>
        <dbReference type="PROSITE" id="PS50111"/>
    </source>
</evidence>
<dbReference type="PROSITE" id="PS50111">
    <property type="entry name" value="CHEMOTAXIS_TRANSDUC_2"/>
    <property type="match status" value="1"/>
</dbReference>
<keyword evidence="2" id="KW-0145">Chemotaxis</keyword>
<dbReference type="InterPro" id="IPR004089">
    <property type="entry name" value="MCPsignal_dom"/>
</dbReference>
<evidence type="ECO:0000256" key="6">
    <source>
        <dbReference type="SAM" id="Phobius"/>
    </source>
</evidence>
<evidence type="ECO:0000256" key="1">
    <source>
        <dbReference type="ARBA" id="ARBA00004370"/>
    </source>
</evidence>
<accession>A0A4S4A5E5</accession>
<feature type="region of interest" description="Disordered" evidence="5">
    <location>
        <begin position="388"/>
        <end position="409"/>
    </location>
</feature>
<feature type="compositionally biased region" description="Basic and acidic residues" evidence="5">
    <location>
        <begin position="358"/>
        <end position="371"/>
    </location>
</feature>
<evidence type="ECO:0000256" key="2">
    <source>
        <dbReference type="ARBA" id="ARBA00022500"/>
    </source>
</evidence>
<dbReference type="GO" id="GO:0006935">
    <property type="term" value="P:chemotaxis"/>
    <property type="evidence" value="ECO:0007669"/>
    <property type="project" value="UniProtKB-KW"/>
</dbReference>
<dbReference type="SUPFAM" id="SSF58104">
    <property type="entry name" value="Methyl-accepting chemotaxis protein (MCP) signaling domain"/>
    <property type="match status" value="1"/>
</dbReference>
<feature type="transmembrane region" description="Helical" evidence="6">
    <location>
        <begin position="185"/>
        <end position="208"/>
    </location>
</feature>
<feature type="region of interest" description="Disordered" evidence="5">
    <location>
        <begin position="597"/>
        <end position="623"/>
    </location>
</feature>
<keyword evidence="6" id="KW-1133">Transmembrane helix</keyword>
<dbReference type="CDD" id="cd11386">
    <property type="entry name" value="MCP_signal"/>
    <property type="match status" value="1"/>
</dbReference>
<dbReference type="Gene3D" id="1.10.8.500">
    <property type="entry name" value="HAMP domain in histidine kinase"/>
    <property type="match status" value="1"/>
</dbReference>